<accession>A0A1E7LA28</accession>
<gene>
    <name evidence="3" type="ORF">AN218_05730</name>
</gene>
<dbReference type="Proteomes" id="UP000176005">
    <property type="component" value="Unassembled WGS sequence"/>
</dbReference>
<proteinExistence type="predicted"/>
<dbReference type="Pfam" id="PF01590">
    <property type="entry name" value="GAF"/>
    <property type="match status" value="1"/>
</dbReference>
<dbReference type="EMBL" id="LJGW01000107">
    <property type="protein sequence ID" value="OEV13008.1"/>
    <property type="molecule type" value="Genomic_DNA"/>
</dbReference>
<dbReference type="PANTHER" id="PTHR43102:SF2">
    <property type="entry name" value="GAF DOMAIN-CONTAINING PROTEIN"/>
    <property type="match status" value="1"/>
</dbReference>
<sequence>MPFDPDAGMHLPEPAADAEQVRRRQHVLRDLGLTAQADPEFDTIAAALATEAGAPYAMVNLFHAEQTFIGLFTADDVPNVKRTMRPDHGWCPDVVERANALVLPDVMSYPRFAGNPVVDRIGIRSYAGAPLIHTAHGQQTVLGTVCFVDRVQRPNETGRPALELIKRFRDEAMQAIQRRTRRADER</sequence>
<dbReference type="PANTHER" id="PTHR43102">
    <property type="entry name" value="SLR1143 PROTEIN"/>
    <property type="match status" value="1"/>
</dbReference>
<dbReference type="SUPFAM" id="SSF55781">
    <property type="entry name" value="GAF domain-like"/>
    <property type="match status" value="1"/>
</dbReference>
<evidence type="ECO:0000256" key="1">
    <source>
        <dbReference type="SAM" id="MobiDB-lite"/>
    </source>
</evidence>
<comment type="caution">
    <text evidence="3">The sequence shown here is derived from an EMBL/GenBank/DDBJ whole genome shotgun (WGS) entry which is preliminary data.</text>
</comment>
<name>A0A1E7LA28_9ACTN</name>
<evidence type="ECO:0000313" key="3">
    <source>
        <dbReference type="EMBL" id="OEV13008.1"/>
    </source>
</evidence>
<dbReference type="Gene3D" id="3.30.450.40">
    <property type="match status" value="1"/>
</dbReference>
<dbReference type="AlphaFoldDB" id="A0A1E7LA28"/>
<dbReference type="RefSeq" id="WP_070015515.1">
    <property type="nucleotide sequence ID" value="NZ_LJGW01000107.1"/>
</dbReference>
<dbReference type="InterPro" id="IPR029016">
    <property type="entry name" value="GAF-like_dom_sf"/>
</dbReference>
<keyword evidence="4" id="KW-1185">Reference proteome</keyword>
<dbReference type="InterPro" id="IPR003018">
    <property type="entry name" value="GAF"/>
</dbReference>
<reference evidence="3 4" key="1">
    <citation type="journal article" date="2016" name="Front. Microbiol.">
        <title>Comparative Genomics Analysis of Streptomyces Species Reveals Their Adaptation to the Marine Environment and Their Diversity at the Genomic Level.</title>
        <authorList>
            <person name="Tian X."/>
            <person name="Zhang Z."/>
            <person name="Yang T."/>
            <person name="Chen M."/>
            <person name="Li J."/>
            <person name="Chen F."/>
            <person name="Yang J."/>
            <person name="Li W."/>
            <person name="Zhang B."/>
            <person name="Zhang Z."/>
            <person name="Wu J."/>
            <person name="Zhang C."/>
            <person name="Long L."/>
            <person name="Xiao J."/>
        </authorList>
    </citation>
    <scope>NUCLEOTIDE SEQUENCE [LARGE SCALE GENOMIC DNA]</scope>
    <source>
        <strain evidence="3 4">SCSIO 10429</strain>
    </source>
</reference>
<feature type="domain" description="GAF" evidence="2">
    <location>
        <begin position="41"/>
        <end position="176"/>
    </location>
</feature>
<evidence type="ECO:0000259" key="2">
    <source>
        <dbReference type="Pfam" id="PF01590"/>
    </source>
</evidence>
<organism evidence="3 4">
    <name type="scientific">Streptomyces nanshensis</name>
    <dbReference type="NCBI Taxonomy" id="518642"/>
    <lineage>
        <taxon>Bacteria</taxon>
        <taxon>Bacillati</taxon>
        <taxon>Actinomycetota</taxon>
        <taxon>Actinomycetes</taxon>
        <taxon>Kitasatosporales</taxon>
        <taxon>Streptomycetaceae</taxon>
        <taxon>Streptomyces</taxon>
    </lineage>
</organism>
<protein>
    <recommendedName>
        <fullName evidence="2">GAF domain-containing protein</fullName>
    </recommendedName>
</protein>
<evidence type="ECO:0000313" key="4">
    <source>
        <dbReference type="Proteomes" id="UP000176005"/>
    </source>
</evidence>
<feature type="region of interest" description="Disordered" evidence="1">
    <location>
        <begin position="1"/>
        <end position="20"/>
    </location>
</feature>